<gene>
    <name evidence="2" type="ORF">NB640_01060</name>
</gene>
<dbReference type="PANTHER" id="PTHR43601">
    <property type="entry name" value="THIOREDOXIN, MITOCHONDRIAL"/>
    <property type="match status" value="1"/>
</dbReference>
<evidence type="ECO:0000313" key="3">
    <source>
        <dbReference type="Proteomes" id="UP001156215"/>
    </source>
</evidence>
<evidence type="ECO:0000259" key="1">
    <source>
        <dbReference type="PROSITE" id="PS51352"/>
    </source>
</evidence>
<dbReference type="InterPro" id="IPR013766">
    <property type="entry name" value="Thioredoxin_domain"/>
</dbReference>
<dbReference type="SUPFAM" id="SSF52833">
    <property type="entry name" value="Thioredoxin-like"/>
    <property type="match status" value="1"/>
</dbReference>
<dbReference type="InterPro" id="IPR036249">
    <property type="entry name" value="Thioredoxin-like_sf"/>
</dbReference>
<dbReference type="RefSeq" id="WP_269309298.1">
    <property type="nucleotide sequence ID" value="NZ_CP098242.1"/>
</dbReference>
<dbReference type="Pfam" id="PF00085">
    <property type="entry name" value="Thioredoxin"/>
    <property type="match status" value="1"/>
</dbReference>
<keyword evidence="3" id="KW-1185">Reference proteome</keyword>
<dbReference type="CDD" id="cd02947">
    <property type="entry name" value="TRX_family"/>
    <property type="match status" value="1"/>
</dbReference>
<protein>
    <submittedName>
        <fullName evidence="2">Thioredoxin family protein</fullName>
    </submittedName>
</protein>
<organism evidence="2 3">
    <name type="scientific">Oxalobacter vibrioformis</name>
    <dbReference type="NCBI Taxonomy" id="933080"/>
    <lineage>
        <taxon>Bacteria</taxon>
        <taxon>Pseudomonadati</taxon>
        <taxon>Pseudomonadota</taxon>
        <taxon>Betaproteobacteria</taxon>
        <taxon>Burkholderiales</taxon>
        <taxon>Oxalobacteraceae</taxon>
        <taxon>Oxalobacter</taxon>
    </lineage>
</organism>
<reference evidence="2" key="1">
    <citation type="journal article" date="2022" name="Front. Microbiol.">
        <title>New perspectives on an old grouping: The genomic and phenotypic variability of Oxalobacter formigenes and the implications for calcium oxalate stone prevention.</title>
        <authorList>
            <person name="Chmiel J.A."/>
            <person name="Carr C."/>
            <person name="Stuivenberg G.A."/>
            <person name="Venema R."/>
            <person name="Chanyi R.M."/>
            <person name="Al K.F."/>
            <person name="Giguere D."/>
            <person name="Say H."/>
            <person name="Akouris P.P."/>
            <person name="Dominguez Romero S.A."/>
            <person name="Kwong A."/>
            <person name="Tai V."/>
            <person name="Koval S.F."/>
            <person name="Razvi H."/>
            <person name="Bjazevic J."/>
            <person name="Burton J.P."/>
        </authorList>
    </citation>
    <scope>NUCLEOTIDE SEQUENCE</scope>
    <source>
        <strain evidence="2">WoOx3</strain>
    </source>
</reference>
<dbReference type="GO" id="GO:0045454">
    <property type="term" value="P:cell redox homeostasis"/>
    <property type="evidence" value="ECO:0007669"/>
    <property type="project" value="TreeGrafter"/>
</dbReference>
<name>A0A9E9P3Q6_9BURK</name>
<dbReference type="PROSITE" id="PS51352">
    <property type="entry name" value="THIOREDOXIN_2"/>
    <property type="match status" value="1"/>
</dbReference>
<proteinExistence type="predicted"/>
<evidence type="ECO:0000313" key="2">
    <source>
        <dbReference type="EMBL" id="WAW10288.1"/>
    </source>
</evidence>
<feature type="domain" description="Thioredoxin" evidence="1">
    <location>
        <begin position="1"/>
        <end position="112"/>
    </location>
</feature>
<sequence length="145" mass="16567">MSLLTLKPSDYARVLESLDENTWVVACFCAGWCGSCREYLPQMEALADSRQDARFFWVDIEDHADMMGDLDIDKFPTITIQRGNIVAFYSCIHPDAKLAERILQSMMDETPETLARLAQSNDERRMWQKDCNFRTMLQSGLDAGG</sequence>
<dbReference type="KEGG" id="ovb:NB640_01060"/>
<dbReference type="Gene3D" id="3.40.30.10">
    <property type="entry name" value="Glutaredoxin"/>
    <property type="match status" value="1"/>
</dbReference>
<accession>A0A9E9P3Q6</accession>
<dbReference type="AlphaFoldDB" id="A0A9E9P3Q6"/>
<dbReference type="EMBL" id="CP098242">
    <property type="protein sequence ID" value="WAW10288.1"/>
    <property type="molecule type" value="Genomic_DNA"/>
</dbReference>
<dbReference type="PANTHER" id="PTHR43601:SF3">
    <property type="entry name" value="THIOREDOXIN, MITOCHONDRIAL"/>
    <property type="match status" value="1"/>
</dbReference>
<dbReference type="Proteomes" id="UP001156215">
    <property type="component" value="Chromosome"/>
</dbReference>